<dbReference type="AlphaFoldDB" id="A0A4C1TT40"/>
<sequence>MFSPRRRAPGAGEIINSIDIITGRRERRPRDRNLGSRVISEVDISIDIRQSETILATNSIESCTSCSTRRVKFPCWNPKLERLKKDANVKKRRIRNAAPSRRQDVVEKFVKNNGLQGMRKSRTASGFIQARIGRAYEMVFTRSSGT</sequence>
<accession>A0A4C1TT40</accession>
<reference evidence="1 2" key="1">
    <citation type="journal article" date="2019" name="Commun. Biol.">
        <title>The bagworm genome reveals a unique fibroin gene that provides high tensile strength.</title>
        <authorList>
            <person name="Kono N."/>
            <person name="Nakamura H."/>
            <person name="Ohtoshi R."/>
            <person name="Tomita M."/>
            <person name="Numata K."/>
            <person name="Arakawa K."/>
        </authorList>
    </citation>
    <scope>NUCLEOTIDE SEQUENCE [LARGE SCALE GENOMIC DNA]</scope>
</reference>
<evidence type="ECO:0000313" key="2">
    <source>
        <dbReference type="Proteomes" id="UP000299102"/>
    </source>
</evidence>
<dbReference type="OrthoDB" id="411871at2759"/>
<name>A0A4C1TT40_EUMVA</name>
<proteinExistence type="predicted"/>
<evidence type="ECO:0000313" key="1">
    <source>
        <dbReference type="EMBL" id="GBP17180.1"/>
    </source>
</evidence>
<keyword evidence="2" id="KW-1185">Reference proteome</keyword>
<gene>
    <name evidence="1" type="ORF">EVAR_17300_1</name>
</gene>
<comment type="caution">
    <text evidence="1">The sequence shown here is derived from an EMBL/GenBank/DDBJ whole genome shotgun (WGS) entry which is preliminary data.</text>
</comment>
<dbReference type="Proteomes" id="UP000299102">
    <property type="component" value="Unassembled WGS sequence"/>
</dbReference>
<protein>
    <submittedName>
        <fullName evidence="1">Uncharacterized protein</fullName>
    </submittedName>
</protein>
<dbReference type="EMBL" id="BGZK01000085">
    <property type="protein sequence ID" value="GBP17180.1"/>
    <property type="molecule type" value="Genomic_DNA"/>
</dbReference>
<organism evidence="1 2">
    <name type="scientific">Eumeta variegata</name>
    <name type="common">Bagworm moth</name>
    <name type="synonym">Eumeta japonica</name>
    <dbReference type="NCBI Taxonomy" id="151549"/>
    <lineage>
        <taxon>Eukaryota</taxon>
        <taxon>Metazoa</taxon>
        <taxon>Ecdysozoa</taxon>
        <taxon>Arthropoda</taxon>
        <taxon>Hexapoda</taxon>
        <taxon>Insecta</taxon>
        <taxon>Pterygota</taxon>
        <taxon>Neoptera</taxon>
        <taxon>Endopterygota</taxon>
        <taxon>Lepidoptera</taxon>
        <taxon>Glossata</taxon>
        <taxon>Ditrysia</taxon>
        <taxon>Tineoidea</taxon>
        <taxon>Psychidae</taxon>
        <taxon>Oiketicinae</taxon>
        <taxon>Eumeta</taxon>
    </lineage>
</organism>